<comment type="caution">
    <text evidence="2">The sequence shown here is derived from an EMBL/GenBank/DDBJ whole genome shotgun (WGS) entry which is preliminary data.</text>
</comment>
<dbReference type="GO" id="GO:0006260">
    <property type="term" value="P:DNA replication"/>
    <property type="evidence" value="ECO:0007669"/>
    <property type="project" value="InterPro"/>
</dbReference>
<keyword evidence="2" id="KW-0547">Nucleotide-binding</keyword>
<dbReference type="SUPFAM" id="SSF57783">
    <property type="entry name" value="Zinc beta-ribbon"/>
    <property type="match status" value="1"/>
</dbReference>
<keyword evidence="3" id="KW-1185">Reference proteome</keyword>
<organism evidence="2 3">
    <name type="scientific">Stieleria varia</name>
    <dbReference type="NCBI Taxonomy" id="2528005"/>
    <lineage>
        <taxon>Bacteria</taxon>
        <taxon>Pseudomonadati</taxon>
        <taxon>Planctomycetota</taxon>
        <taxon>Planctomycetia</taxon>
        <taxon>Pirellulales</taxon>
        <taxon>Pirellulaceae</taxon>
        <taxon>Stieleria</taxon>
    </lineage>
</organism>
<dbReference type="Pfam" id="PF13155">
    <property type="entry name" value="Toprim_2"/>
    <property type="match status" value="1"/>
</dbReference>
<dbReference type="RefSeq" id="WP_146517928.1">
    <property type="nucleotide sequence ID" value="NZ_CP151726.1"/>
</dbReference>
<evidence type="ECO:0000259" key="1">
    <source>
        <dbReference type="SMART" id="SM00778"/>
    </source>
</evidence>
<dbReference type="Gene3D" id="3.90.580.10">
    <property type="entry name" value="Zinc finger, CHC2-type domain"/>
    <property type="match status" value="1"/>
</dbReference>
<keyword evidence="2" id="KW-0067">ATP-binding</keyword>
<dbReference type="EMBL" id="SJPN01000001">
    <property type="protein sequence ID" value="TWU07755.1"/>
    <property type="molecule type" value="Genomic_DNA"/>
</dbReference>
<dbReference type="OrthoDB" id="286509at2"/>
<reference evidence="2 3" key="1">
    <citation type="submission" date="2019-02" db="EMBL/GenBank/DDBJ databases">
        <title>Deep-cultivation of Planctomycetes and their phenomic and genomic characterization uncovers novel biology.</title>
        <authorList>
            <person name="Wiegand S."/>
            <person name="Jogler M."/>
            <person name="Boedeker C."/>
            <person name="Pinto D."/>
            <person name="Vollmers J."/>
            <person name="Rivas-Marin E."/>
            <person name="Kohn T."/>
            <person name="Peeters S.H."/>
            <person name="Heuer A."/>
            <person name="Rast P."/>
            <person name="Oberbeckmann S."/>
            <person name="Bunk B."/>
            <person name="Jeske O."/>
            <person name="Meyerdierks A."/>
            <person name="Storesund J.E."/>
            <person name="Kallscheuer N."/>
            <person name="Luecker S."/>
            <person name="Lage O.M."/>
            <person name="Pohl T."/>
            <person name="Merkel B.J."/>
            <person name="Hornburger P."/>
            <person name="Mueller R.-W."/>
            <person name="Bruemmer F."/>
            <person name="Labrenz M."/>
            <person name="Spormann A.M."/>
            <person name="Op Den Camp H."/>
            <person name="Overmann J."/>
            <person name="Amann R."/>
            <person name="Jetten M.S.M."/>
            <person name="Mascher T."/>
            <person name="Medema M.H."/>
            <person name="Devos D.P."/>
            <person name="Kaster A.-K."/>
            <person name="Ovreas L."/>
            <person name="Rohde M."/>
            <person name="Galperin M.Y."/>
            <person name="Jogler C."/>
        </authorList>
    </citation>
    <scope>NUCLEOTIDE SEQUENCE [LARGE SCALE GENOMIC DNA]</scope>
    <source>
        <strain evidence="2 3">Pla52n</strain>
    </source>
</reference>
<dbReference type="Pfam" id="PF08273">
    <property type="entry name" value="Zn_Ribbon_Prim"/>
    <property type="match status" value="1"/>
</dbReference>
<dbReference type="GO" id="GO:0008270">
    <property type="term" value="F:zinc ion binding"/>
    <property type="evidence" value="ECO:0007669"/>
    <property type="project" value="InterPro"/>
</dbReference>
<evidence type="ECO:0000313" key="2">
    <source>
        <dbReference type="EMBL" id="TWU07755.1"/>
    </source>
</evidence>
<dbReference type="CDD" id="cd01029">
    <property type="entry name" value="TOPRIM_primases"/>
    <property type="match status" value="1"/>
</dbReference>
<dbReference type="SUPFAM" id="SSF56731">
    <property type="entry name" value="DNA primase core"/>
    <property type="match status" value="1"/>
</dbReference>
<dbReference type="GO" id="GO:0004386">
    <property type="term" value="F:helicase activity"/>
    <property type="evidence" value="ECO:0007669"/>
    <property type="project" value="UniProtKB-KW"/>
</dbReference>
<evidence type="ECO:0000313" key="3">
    <source>
        <dbReference type="Proteomes" id="UP000320176"/>
    </source>
</evidence>
<dbReference type="InterPro" id="IPR013237">
    <property type="entry name" value="Phage_T7_Gp4_N"/>
</dbReference>
<dbReference type="Gene3D" id="3.40.1360.10">
    <property type="match status" value="1"/>
</dbReference>
<gene>
    <name evidence="2" type="ORF">Pla52n_03280</name>
</gene>
<sequence>MTKLIQHCVVPVNAFPVSWSSVMSLLSADDVRVAATGHWAFLLSRAGIPIEHLDGRGHPCPRCGGHDRFAAFDQLPIRGGVHCRRCFTRGTDPRPGDGISTVRWMLGCGFVDALRWIADQLGIDTTLSTKHSSLASASPTIAAPRPSISNDEVGRWTAVAKTAYRDMPGSMRDQLAASLGVTTQSLDHLRVGLDQSTGASTWPMRDADGNVIGVRMRDWRRTGQKWSLIGSHSGLFFHRVRPNDVPRGRLFIVEGASDTAAALSMGLWAIGRASCSSSSRFVLDYVRRHTPEKITLIADNDEAGIGGARRLATQIQHRGHRVEILIPPSEYSDLRQWHWHGADRDLVIGHRVLESLPAIMMPQQLLLGFDVSLSDAMTR</sequence>
<keyword evidence="2" id="KW-0347">Helicase</keyword>
<dbReference type="InterPro" id="IPR034154">
    <property type="entry name" value="TOPRIM_DnaG/twinkle"/>
</dbReference>
<proteinExistence type="predicted"/>
<feature type="domain" description="DNA primase/helicase Gp4 N-terminal Bacteriophage T7-like" evidence="1">
    <location>
        <begin position="55"/>
        <end position="99"/>
    </location>
</feature>
<protein>
    <submittedName>
        <fullName evidence="2">Zinc-binding domain of primase-helicase</fullName>
    </submittedName>
</protein>
<dbReference type="Proteomes" id="UP000320176">
    <property type="component" value="Unassembled WGS sequence"/>
</dbReference>
<keyword evidence="2" id="KW-0378">Hydrolase</keyword>
<name>A0A5C6B640_9BACT</name>
<dbReference type="SMART" id="SM00778">
    <property type="entry name" value="Prim_Zn_Ribbon"/>
    <property type="match status" value="1"/>
</dbReference>
<accession>A0A5C6B640</accession>
<dbReference type="GO" id="GO:0003677">
    <property type="term" value="F:DNA binding"/>
    <property type="evidence" value="ECO:0007669"/>
    <property type="project" value="InterPro"/>
</dbReference>
<dbReference type="InterPro" id="IPR036977">
    <property type="entry name" value="DNA_primase_Znf_CHC2"/>
</dbReference>
<dbReference type="AlphaFoldDB" id="A0A5C6B640"/>